<evidence type="ECO:0000256" key="1">
    <source>
        <dbReference type="ARBA" id="ARBA00004496"/>
    </source>
</evidence>
<evidence type="ECO:0000256" key="7">
    <source>
        <dbReference type="ARBA" id="ARBA00022741"/>
    </source>
</evidence>
<evidence type="ECO:0000256" key="6">
    <source>
        <dbReference type="ARBA" id="ARBA00022723"/>
    </source>
</evidence>
<dbReference type="GO" id="GO:0046872">
    <property type="term" value="F:metal ion binding"/>
    <property type="evidence" value="ECO:0007669"/>
    <property type="project" value="UniProtKB-KW"/>
</dbReference>
<dbReference type="EMBL" id="LCKF01000027">
    <property type="protein sequence ID" value="KKT90774.1"/>
    <property type="molecule type" value="Genomic_DNA"/>
</dbReference>
<dbReference type="NCBIfam" id="TIGR00150">
    <property type="entry name" value="T6A_YjeE"/>
    <property type="match status" value="1"/>
</dbReference>
<dbReference type="GO" id="GO:0005737">
    <property type="term" value="C:cytoplasm"/>
    <property type="evidence" value="ECO:0007669"/>
    <property type="project" value="UniProtKB-SubCell"/>
</dbReference>
<evidence type="ECO:0000256" key="5">
    <source>
        <dbReference type="ARBA" id="ARBA00022694"/>
    </source>
</evidence>
<reference evidence="11 12" key="1">
    <citation type="journal article" date="2015" name="Nature">
        <title>rRNA introns, odd ribosomes, and small enigmatic genomes across a large radiation of phyla.</title>
        <authorList>
            <person name="Brown C.T."/>
            <person name="Hug L.A."/>
            <person name="Thomas B.C."/>
            <person name="Sharon I."/>
            <person name="Castelle C.J."/>
            <person name="Singh A."/>
            <person name="Wilkins M.J."/>
            <person name="Williams K.H."/>
            <person name="Banfield J.F."/>
        </authorList>
    </citation>
    <scope>NUCLEOTIDE SEQUENCE [LARGE SCALE GENOMIC DNA]</scope>
</reference>
<sequence>MKFLSSSPKDTARVATILADEIFLSRIDTKGAFVIGFSGELGVGKTIFIKSFARRAGILKKITSPTFLLMRRYNLNGKQYKNLFHIDAYRTADPKEFKKIGLHEILDDKKNIVLIEWVGKIKKILPKDMLIIEIVHGDKSAERIISVGQRNSKRKK</sequence>
<dbReference type="InterPro" id="IPR003442">
    <property type="entry name" value="T6A_TsaE"/>
</dbReference>
<evidence type="ECO:0000256" key="9">
    <source>
        <dbReference type="ARBA" id="ARBA00022842"/>
    </source>
</evidence>
<keyword evidence="8" id="KW-0067">ATP-binding</keyword>
<evidence type="ECO:0000313" key="12">
    <source>
        <dbReference type="Proteomes" id="UP000033966"/>
    </source>
</evidence>
<comment type="subcellular location">
    <subcellularLocation>
        <location evidence="1">Cytoplasm</location>
    </subcellularLocation>
</comment>
<evidence type="ECO:0000256" key="2">
    <source>
        <dbReference type="ARBA" id="ARBA00007599"/>
    </source>
</evidence>
<keyword evidence="7" id="KW-0547">Nucleotide-binding</keyword>
<keyword evidence="5" id="KW-0819">tRNA processing</keyword>
<dbReference type="PANTHER" id="PTHR33540:SF2">
    <property type="entry name" value="TRNA THREONYLCARBAMOYLADENOSINE BIOSYNTHESIS PROTEIN TSAE"/>
    <property type="match status" value="1"/>
</dbReference>
<evidence type="ECO:0000256" key="4">
    <source>
        <dbReference type="ARBA" id="ARBA00022490"/>
    </source>
</evidence>
<protein>
    <recommendedName>
        <fullName evidence="3">tRNA threonylcarbamoyladenosine biosynthesis protein TsaE</fullName>
    </recommendedName>
    <alternativeName>
        <fullName evidence="10">t(6)A37 threonylcarbamoyladenosine biosynthesis protein TsaE</fullName>
    </alternativeName>
</protein>
<organism evidence="11 12">
    <name type="scientific">Candidatus Jorgensenbacteria bacterium GW2011_GWA2_45_13</name>
    <dbReference type="NCBI Taxonomy" id="1618662"/>
    <lineage>
        <taxon>Bacteria</taxon>
        <taxon>Candidatus Joergenseniibacteriota</taxon>
    </lineage>
</organism>
<evidence type="ECO:0000256" key="10">
    <source>
        <dbReference type="ARBA" id="ARBA00032441"/>
    </source>
</evidence>
<evidence type="ECO:0000256" key="8">
    <source>
        <dbReference type="ARBA" id="ARBA00022840"/>
    </source>
</evidence>
<comment type="similarity">
    <text evidence="2">Belongs to the TsaE family.</text>
</comment>
<dbReference type="GO" id="GO:0002949">
    <property type="term" value="P:tRNA threonylcarbamoyladenosine modification"/>
    <property type="evidence" value="ECO:0007669"/>
    <property type="project" value="InterPro"/>
</dbReference>
<dbReference type="InterPro" id="IPR027417">
    <property type="entry name" value="P-loop_NTPase"/>
</dbReference>
<dbReference type="AlphaFoldDB" id="A0A0G1P319"/>
<dbReference type="Pfam" id="PF02367">
    <property type="entry name" value="TsaE"/>
    <property type="match status" value="1"/>
</dbReference>
<dbReference type="Gene3D" id="3.40.50.300">
    <property type="entry name" value="P-loop containing nucleotide triphosphate hydrolases"/>
    <property type="match status" value="1"/>
</dbReference>
<comment type="caution">
    <text evidence="11">The sequence shown here is derived from an EMBL/GenBank/DDBJ whole genome shotgun (WGS) entry which is preliminary data.</text>
</comment>
<name>A0A0G1P319_9BACT</name>
<dbReference type="PANTHER" id="PTHR33540">
    <property type="entry name" value="TRNA THREONYLCARBAMOYLADENOSINE BIOSYNTHESIS PROTEIN TSAE"/>
    <property type="match status" value="1"/>
</dbReference>
<accession>A0A0G1P319</accession>
<dbReference type="SUPFAM" id="SSF52540">
    <property type="entry name" value="P-loop containing nucleoside triphosphate hydrolases"/>
    <property type="match status" value="1"/>
</dbReference>
<evidence type="ECO:0000256" key="3">
    <source>
        <dbReference type="ARBA" id="ARBA00019010"/>
    </source>
</evidence>
<keyword evidence="4" id="KW-0963">Cytoplasm</keyword>
<evidence type="ECO:0000313" key="11">
    <source>
        <dbReference type="EMBL" id="KKT90774.1"/>
    </source>
</evidence>
<proteinExistence type="inferred from homology"/>
<keyword evidence="9" id="KW-0460">Magnesium</keyword>
<gene>
    <name evidence="11" type="ORF">UW92_C0027G0008</name>
</gene>
<dbReference type="Proteomes" id="UP000033966">
    <property type="component" value="Unassembled WGS sequence"/>
</dbReference>
<keyword evidence="6" id="KW-0479">Metal-binding</keyword>
<dbReference type="GO" id="GO:0005524">
    <property type="term" value="F:ATP binding"/>
    <property type="evidence" value="ECO:0007669"/>
    <property type="project" value="UniProtKB-KW"/>
</dbReference>